<dbReference type="EMBL" id="VJMJ01000005">
    <property type="protein sequence ID" value="KAF0744867.1"/>
    <property type="molecule type" value="Genomic_DNA"/>
</dbReference>
<organism evidence="2 3">
    <name type="scientific">Aphanomyces euteiches</name>
    <dbReference type="NCBI Taxonomy" id="100861"/>
    <lineage>
        <taxon>Eukaryota</taxon>
        <taxon>Sar</taxon>
        <taxon>Stramenopiles</taxon>
        <taxon>Oomycota</taxon>
        <taxon>Saprolegniomycetes</taxon>
        <taxon>Saprolegniales</taxon>
        <taxon>Verrucalvaceae</taxon>
        <taxon>Aphanomyces</taxon>
    </lineage>
</organism>
<dbReference type="GO" id="GO:0042594">
    <property type="term" value="P:response to starvation"/>
    <property type="evidence" value="ECO:0007669"/>
    <property type="project" value="TreeGrafter"/>
</dbReference>
<feature type="domain" description="BCAS3 WD40" evidence="1">
    <location>
        <begin position="229"/>
        <end position="362"/>
    </location>
</feature>
<dbReference type="InterPro" id="IPR048382">
    <property type="entry name" value="BCAS3_WD40"/>
</dbReference>
<accession>A0A6G0XVY9</accession>
<dbReference type="GO" id="GO:0005737">
    <property type="term" value="C:cytoplasm"/>
    <property type="evidence" value="ECO:0007669"/>
    <property type="project" value="TreeGrafter"/>
</dbReference>
<dbReference type="PANTHER" id="PTHR13268">
    <property type="entry name" value="BREAST CARCINOMA AMPLIFIED SEQUENCE 3"/>
    <property type="match status" value="1"/>
</dbReference>
<dbReference type="PANTHER" id="PTHR13268:SF0">
    <property type="entry name" value="BCAS3 MICROTUBULE ASSOCIATED CELL MIGRATION FACTOR"/>
    <property type="match status" value="1"/>
</dbReference>
<dbReference type="Pfam" id="PF21034">
    <property type="entry name" value="BCAS3_WD40"/>
    <property type="match status" value="1"/>
</dbReference>
<dbReference type="VEuPathDB" id="FungiDB:AeMF1_012079"/>
<comment type="caution">
    <text evidence="2">The sequence shown here is derived from an EMBL/GenBank/DDBJ whole genome shotgun (WGS) entry which is preliminary data.</text>
</comment>
<evidence type="ECO:0000313" key="3">
    <source>
        <dbReference type="Proteomes" id="UP000481153"/>
    </source>
</evidence>
<keyword evidence="3" id="KW-1185">Reference proteome</keyword>
<sequence>MKPTINTNPGILDDWTSYLFPSPSKATPASPTQVTCVEFYRVPHCNATLLLQATPGTFSVFDAHTKQPIGRKHPTEGDYVRLARFLPSTYKQKLPNVLLLTTKLSVYSLEEESYVLDITFPVPIKEILELQTNAHVVAVLTHHTIRLLDPARDFVVTHTIATTSDAVALGSRWFAFPSAAASTPPKPSVDELSLTDVAQGFASGLYYLSKVARKGSSSVDTTNGTAVVIDCVNQSKIAELASHSSPITYLAFDPSGQLLVTASAKGQTLHVHRVHDQALLYRLQRGITHARIRRIVLSTHVHWAAVSTFRGTTHIYALRPQGGAVGGHTHAPLNLNNPVQLQAAQAAMAHEQQTRAFGRQTPPPETVNALARLRHEEAVVLACHWEGHSLLVATGGELQDIALRPEAVILPDKEALGLRLDVEVAQNTPLDTTAAPTTFLPVSVPLKLGAVETSTHHASSLPLWLHPKVTFRADGRALSVKRLGPVPLSTEDTNTTDSRTQGASPVFNGCFSDDEPLVPLLDLSASISHAVATTLEIEPFQKRQVMNGQPPPVIQDAYFEQ</sequence>
<dbReference type="InterPro" id="IPR001680">
    <property type="entry name" value="WD40_rpt"/>
</dbReference>
<evidence type="ECO:0000259" key="1">
    <source>
        <dbReference type="Pfam" id="PF21034"/>
    </source>
</evidence>
<dbReference type="Proteomes" id="UP000481153">
    <property type="component" value="Unassembled WGS sequence"/>
</dbReference>
<protein>
    <recommendedName>
        <fullName evidence="1">BCAS3 WD40 domain-containing protein</fullName>
    </recommendedName>
</protein>
<dbReference type="Gene3D" id="2.130.10.10">
    <property type="entry name" value="YVTN repeat-like/Quinoprotein amine dehydrogenase"/>
    <property type="match status" value="1"/>
</dbReference>
<proteinExistence type="predicted"/>
<dbReference type="InterPro" id="IPR015943">
    <property type="entry name" value="WD40/YVTN_repeat-like_dom_sf"/>
</dbReference>
<dbReference type="SMART" id="SM00320">
    <property type="entry name" value="WD40"/>
    <property type="match status" value="1"/>
</dbReference>
<name>A0A6G0XVY9_9STRA</name>
<dbReference type="InterPro" id="IPR036322">
    <property type="entry name" value="WD40_repeat_dom_sf"/>
</dbReference>
<dbReference type="AlphaFoldDB" id="A0A6G0XVY9"/>
<gene>
    <name evidence="2" type="ORF">Ae201684_000700</name>
</gene>
<evidence type="ECO:0000313" key="2">
    <source>
        <dbReference type="EMBL" id="KAF0744867.1"/>
    </source>
</evidence>
<reference evidence="2 3" key="1">
    <citation type="submission" date="2019-07" db="EMBL/GenBank/DDBJ databases">
        <title>Genomics analysis of Aphanomyces spp. identifies a new class of oomycete effector associated with host adaptation.</title>
        <authorList>
            <person name="Gaulin E."/>
        </authorList>
    </citation>
    <scope>NUCLEOTIDE SEQUENCE [LARGE SCALE GENOMIC DNA]</scope>
    <source>
        <strain evidence="2 3">ATCC 201684</strain>
    </source>
</reference>
<dbReference type="GO" id="GO:0006914">
    <property type="term" value="P:autophagy"/>
    <property type="evidence" value="ECO:0007669"/>
    <property type="project" value="InterPro"/>
</dbReference>
<dbReference type="SUPFAM" id="SSF50978">
    <property type="entry name" value="WD40 repeat-like"/>
    <property type="match status" value="1"/>
</dbReference>
<dbReference type="InterPro" id="IPR045142">
    <property type="entry name" value="BCAS3-like"/>
</dbReference>